<accession>A0ACC0UX09</accession>
<dbReference type="Proteomes" id="UP001163324">
    <property type="component" value="Chromosome 6"/>
</dbReference>
<evidence type="ECO:0000313" key="1">
    <source>
        <dbReference type="EMBL" id="KAI9898661.1"/>
    </source>
</evidence>
<protein>
    <submittedName>
        <fullName evidence="1">Uncharacterized protein</fullName>
    </submittedName>
</protein>
<comment type="caution">
    <text evidence="1">The sequence shown here is derived from an EMBL/GenBank/DDBJ whole genome shotgun (WGS) entry which is preliminary data.</text>
</comment>
<evidence type="ECO:0000313" key="2">
    <source>
        <dbReference type="Proteomes" id="UP001163324"/>
    </source>
</evidence>
<reference evidence="1" key="1">
    <citation type="submission" date="2022-10" db="EMBL/GenBank/DDBJ databases">
        <title>Complete Genome of Trichothecium roseum strain YXFP-22015, a Plant Pathogen Isolated from Citrus.</title>
        <authorList>
            <person name="Wang Y."/>
            <person name="Zhu L."/>
        </authorList>
    </citation>
    <scope>NUCLEOTIDE SEQUENCE</scope>
    <source>
        <strain evidence="1">YXFP-22015</strain>
    </source>
</reference>
<keyword evidence="2" id="KW-1185">Reference proteome</keyword>
<sequence>MHSLFLVAFLLVSLYLYSQLKSWQKQKALEDMARQHGCLPPPMLQNQRPFGVDRLEQIFRADSESRLMELFLFHFRQTGYTLQQMFLRAPAFGTVDPANLEAILSTKFEDWTFNPRREITFPMFGDGIFTQEGEAWRHSRDLIRPQLTHRQYEDLQLFEEPMDDLLNALPQTKGLVDLQPLFFRFTLDVTTAFLFGESIHSLKSAEDAQEQTFAGAFDLAQKYVTKRFRLLDLYWLIGGKEFRDACQKVHAFADQIIDQNLSLGSKADRDSGRYIFLKSIAKACPDRSVLRGQIINILAAGRDTTACLLSWTFFLLVRHPEVMMKLRREISELNLQDGPLQRSHLRGMKYLQNVLKETLRLYPSVPVNTRTSLKTTVLPTGGGPDRKSPVLIPQGTPVAYSVYTMHRRPDLYGMDAECFRPERWDEDLPLFRDRTSQNYGYLPFSGGPRVCLGRETAELVGVEKQTMTLVLQIAEGCKVEVG</sequence>
<proteinExistence type="predicted"/>
<dbReference type="EMBL" id="CM047945">
    <property type="protein sequence ID" value="KAI9898661.1"/>
    <property type="molecule type" value="Genomic_DNA"/>
</dbReference>
<gene>
    <name evidence="1" type="ORF">N3K66_007021</name>
</gene>
<name>A0ACC0UX09_9HYPO</name>
<organism evidence="1 2">
    <name type="scientific">Trichothecium roseum</name>
    <dbReference type="NCBI Taxonomy" id="47278"/>
    <lineage>
        <taxon>Eukaryota</taxon>
        <taxon>Fungi</taxon>
        <taxon>Dikarya</taxon>
        <taxon>Ascomycota</taxon>
        <taxon>Pezizomycotina</taxon>
        <taxon>Sordariomycetes</taxon>
        <taxon>Hypocreomycetidae</taxon>
        <taxon>Hypocreales</taxon>
        <taxon>Hypocreales incertae sedis</taxon>
        <taxon>Trichothecium</taxon>
    </lineage>
</organism>